<reference evidence="3" key="1">
    <citation type="journal article" date="2019" name="Int. J. Syst. Evol. Microbiol.">
        <title>The Global Catalogue of Microorganisms (GCM) 10K type strain sequencing project: providing services to taxonomists for standard genome sequencing and annotation.</title>
        <authorList>
            <consortium name="The Broad Institute Genomics Platform"/>
            <consortium name="The Broad Institute Genome Sequencing Center for Infectious Disease"/>
            <person name="Wu L."/>
            <person name="Ma J."/>
        </authorList>
    </citation>
    <scope>NUCLEOTIDE SEQUENCE [LARGE SCALE GENOMIC DNA]</scope>
    <source>
        <strain evidence="3">CGMCC 4.7020</strain>
    </source>
</reference>
<accession>A0ABW3XS41</accession>
<feature type="compositionally biased region" description="Polar residues" evidence="1">
    <location>
        <begin position="113"/>
        <end position="128"/>
    </location>
</feature>
<proteinExistence type="predicted"/>
<dbReference type="Proteomes" id="UP001597058">
    <property type="component" value="Unassembled WGS sequence"/>
</dbReference>
<keyword evidence="3" id="KW-1185">Reference proteome</keyword>
<protein>
    <submittedName>
        <fullName evidence="2">RNA polymerase subunit sigma-70</fullName>
    </submittedName>
</protein>
<evidence type="ECO:0000256" key="1">
    <source>
        <dbReference type="SAM" id="MobiDB-lite"/>
    </source>
</evidence>
<comment type="caution">
    <text evidence="2">The sequence shown here is derived from an EMBL/GenBank/DDBJ whole genome shotgun (WGS) entry which is preliminary data.</text>
</comment>
<feature type="non-terminal residue" evidence="2">
    <location>
        <position position="167"/>
    </location>
</feature>
<feature type="compositionally biased region" description="Basic and acidic residues" evidence="1">
    <location>
        <begin position="129"/>
        <end position="141"/>
    </location>
</feature>
<dbReference type="EMBL" id="JBHTMM010000080">
    <property type="protein sequence ID" value="MFD1311485.1"/>
    <property type="molecule type" value="Genomic_DNA"/>
</dbReference>
<gene>
    <name evidence="2" type="ORF">ACFQ5X_37485</name>
</gene>
<evidence type="ECO:0000313" key="3">
    <source>
        <dbReference type="Proteomes" id="UP001597058"/>
    </source>
</evidence>
<feature type="compositionally biased region" description="Basic and acidic residues" evidence="1">
    <location>
        <begin position="70"/>
        <end position="85"/>
    </location>
</feature>
<sequence length="167" mass="17886">MRDEERGTRGLPAGRVDGLDAPRRVAEGVDAIPDQARPHPDDGTASRAGDPPSPNEADNAGDAPVDEDGQEKLPGRDDGQRDPEGAARSTSSEGRRLVTGGTMSEQEQHDKTAAQSVQATQHGPSVQHIQHDPKDPQDRSGARAMFIELRKLPDGSAEYAELRNQLV</sequence>
<feature type="compositionally biased region" description="Basic and acidic residues" evidence="1">
    <location>
        <begin position="17"/>
        <end position="27"/>
    </location>
</feature>
<organism evidence="2 3">
    <name type="scientific">Streptomyces kaempferi</name>
    <dbReference type="NCBI Taxonomy" id="333725"/>
    <lineage>
        <taxon>Bacteria</taxon>
        <taxon>Bacillati</taxon>
        <taxon>Actinomycetota</taxon>
        <taxon>Actinomycetes</taxon>
        <taxon>Kitasatosporales</taxon>
        <taxon>Streptomycetaceae</taxon>
        <taxon>Streptomyces</taxon>
    </lineage>
</organism>
<name>A0ABW3XS41_9ACTN</name>
<evidence type="ECO:0000313" key="2">
    <source>
        <dbReference type="EMBL" id="MFD1311485.1"/>
    </source>
</evidence>
<feature type="region of interest" description="Disordered" evidence="1">
    <location>
        <begin position="1"/>
        <end position="142"/>
    </location>
</feature>